<dbReference type="AlphaFoldDB" id="A0A1U7NZA4"/>
<dbReference type="RefSeq" id="WP_139322895.1">
    <property type="nucleotide sequence ID" value="NZ_MSTI01000070.1"/>
</dbReference>
<gene>
    <name evidence="1" type="ORF">BOO71_0006424</name>
</gene>
<organism evidence="1 2">
    <name type="scientific">Deinococcus marmoris</name>
    <dbReference type="NCBI Taxonomy" id="249408"/>
    <lineage>
        <taxon>Bacteria</taxon>
        <taxon>Thermotogati</taxon>
        <taxon>Deinococcota</taxon>
        <taxon>Deinococci</taxon>
        <taxon>Deinococcales</taxon>
        <taxon>Deinococcaceae</taxon>
        <taxon>Deinococcus</taxon>
    </lineage>
</organism>
<keyword evidence="2" id="KW-1185">Reference proteome</keyword>
<dbReference type="Proteomes" id="UP000186607">
    <property type="component" value="Unassembled WGS sequence"/>
</dbReference>
<evidence type="ECO:0000313" key="2">
    <source>
        <dbReference type="Proteomes" id="UP000186607"/>
    </source>
</evidence>
<comment type="caution">
    <text evidence="1">The sequence shown here is derived from an EMBL/GenBank/DDBJ whole genome shotgun (WGS) entry which is preliminary data.</text>
</comment>
<proteinExistence type="predicted"/>
<dbReference type="EMBL" id="MSTI01000070">
    <property type="protein sequence ID" value="OLV18240.1"/>
    <property type="molecule type" value="Genomic_DNA"/>
</dbReference>
<evidence type="ECO:0000313" key="1">
    <source>
        <dbReference type="EMBL" id="OLV18240.1"/>
    </source>
</evidence>
<dbReference type="OrthoDB" id="56720at2"/>
<accession>A0A1U7NZA4</accession>
<sequence>MVSNEQTSVETFADYGARFQIEGDFLDEKSGLFRLEDSRLHDAASLERLILVLSVATLLLVSEGMEMMQRRALRHLKIGLQVVHHARQAIFTRLTLQTGPDPEPPSRRKCTLDPPQTWLAACFPCAL</sequence>
<name>A0A1U7NZA4_9DEIO</name>
<protein>
    <submittedName>
        <fullName evidence="1">Uncharacterized protein</fullName>
    </submittedName>
</protein>
<dbReference type="InterPro" id="IPR012337">
    <property type="entry name" value="RNaseH-like_sf"/>
</dbReference>
<reference evidence="1 2" key="1">
    <citation type="submission" date="2017-01" db="EMBL/GenBank/DDBJ databases">
        <title>Genome Analysis of Deinococcus marmoris KOPRI26562.</title>
        <authorList>
            <person name="Kim J.H."/>
            <person name="Oh H.-M."/>
        </authorList>
    </citation>
    <scope>NUCLEOTIDE SEQUENCE [LARGE SCALE GENOMIC DNA]</scope>
    <source>
        <strain evidence="1 2">KOPRI26562</strain>
    </source>
</reference>
<dbReference type="SUPFAM" id="SSF53098">
    <property type="entry name" value="Ribonuclease H-like"/>
    <property type="match status" value="1"/>
</dbReference>